<protein>
    <submittedName>
        <fullName evidence="1">Uncharacterized protein</fullName>
    </submittedName>
</protein>
<proteinExistence type="predicted"/>
<organism evidence="1">
    <name type="scientific">viral metagenome</name>
    <dbReference type="NCBI Taxonomy" id="1070528"/>
    <lineage>
        <taxon>unclassified sequences</taxon>
        <taxon>metagenomes</taxon>
        <taxon>organismal metagenomes</taxon>
    </lineage>
</organism>
<accession>A0A6C0IY35</accession>
<dbReference type="EMBL" id="MN740286">
    <property type="protein sequence ID" value="QHT97972.1"/>
    <property type="molecule type" value="Genomic_DNA"/>
</dbReference>
<name>A0A6C0IY35_9ZZZZ</name>
<evidence type="ECO:0000313" key="1">
    <source>
        <dbReference type="EMBL" id="QHT97972.1"/>
    </source>
</evidence>
<sequence>MYILTIVFIIIFAVVYVQLQTRYISLSNVCEGSIAVVGNGPISKADRYFINSQNCIIRFNDQKNKLKDERTDVLVLRNNTIHLSQKDSTIWPVIPFCKTIEDYQVKYHKLIKPIHVYEDLCDDDRNVQEMKSKKVYNNCIKQNIHGNATSGISTGTAVLSSLQNDDNIESINVFGMNFNGGWWHVDFNDPNLSNICCTKCIFHKTRMEQYK</sequence>
<reference evidence="1" key="1">
    <citation type="journal article" date="2020" name="Nature">
        <title>Giant virus diversity and host interactions through global metagenomics.</title>
        <authorList>
            <person name="Schulz F."/>
            <person name="Roux S."/>
            <person name="Paez-Espino D."/>
            <person name="Jungbluth S."/>
            <person name="Walsh D.A."/>
            <person name="Denef V.J."/>
            <person name="McMahon K.D."/>
            <person name="Konstantinidis K.T."/>
            <person name="Eloe-Fadrosh E.A."/>
            <person name="Kyrpides N.C."/>
            <person name="Woyke T."/>
        </authorList>
    </citation>
    <scope>NUCLEOTIDE SEQUENCE</scope>
    <source>
        <strain evidence="1">GVMAG-M-3300025626-8</strain>
    </source>
</reference>
<dbReference type="AlphaFoldDB" id="A0A6C0IY35"/>